<organism evidence="3">
    <name type="scientific">marine sediment metagenome</name>
    <dbReference type="NCBI Taxonomy" id="412755"/>
    <lineage>
        <taxon>unclassified sequences</taxon>
        <taxon>metagenomes</taxon>
        <taxon>ecological metagenomes</taxon>
    </lineage>
</organism>
<dbReference type="InterPro" id="IPR036097">
    <property type="entry name" value="HisK_dim/P_sf"/>
</dbReference>
<dbReference type="Gene3D" id="3.30.450.20">
    <property type="entry name" value="PAS domain"/>
    <property type="match status" value="1"/>
</dbReference>
<dbReference type="NCBIfam" id="TIGR00229">
    <property type="entry name" value="sensory_box"/>
    <property type="match status" value="1"/>
</dbReference>
<dbReference type="PANTHER" id="PTHR43065:SF42">
    <property type="entry name" value="TWO-COMPONENT SENSOR PPRA"/>
    <property type="match status" value="1"/>
</dbReference>
<dbReference type="AlphaFoldDB" id="A0A0F9AY22"/>
<dbReference type="Pfam" id="PF08448">
    <property type="entry name" value="PAS_4"/>
    <property type="match status" value="1"/>
</dbReference>
<keyword evidence="1" id="KW-0472">Membrane</keyword>
<evidence type="ECO:0000259" key="2">
    <source>
        <dbReference type="PROSITE" id="PS50113"/>
    </source>
</evidence>
<feature type="transmembrane region" description="Helical" evidence="1">
    <location>
        <begin position="238"/>
        <end position="258"/>
    </location>
</feature>
<proteinExistence type="predicted"/>
<dbReference type="GO" id="GO:0000155">
    <property type="term" value="F:phosphorelay sensor kinase activity"/>
    <property type="evidence" value="ECO:0007669"/>
    <property type="project" value="InterPro"/>
</dbReference>
<comment type="caution">
    <text evidence="3">The sequence shown here is derived from an EMBL/GenBank/DDBJ whole genome shotgun (WGS) entry which is preliminary data.</text>
</comment>
<evidence type="ECO:0000313" key="3">
    <source>
        <dbReference type="EMBL" id="KKL14534.1"/>
    </source>
</evidence>
<dbReference type="EMBL" id="LAZR01040422">
    <property type="protein sequence ID" value="KKL14534.1"/>
    <property type="molecule type" value="Genomic_DNA"/>
</dbReference>
<dbReference type="InterPro" id="IPR000014">
    <property type="entry name" value="PAS"/>
</dbReference>
<feature type="domain" description="PAC" evidence="2">
    <location>
        <begin position="360"/>
        <end position="416"/>
    </location>
</feature>
<keyword evidence="1" id="KW-0812">Transmembrane</keyword>
<feature type="non-terminal residue" evidence="3">
    <location>
        <position position="465"/>
    </location>
</feature>
<dbReference type="InterPro" id="IPR035965">
    <property type="entry name" value="PAS-like_dom_sf"/>
</dbReference>
<gene>
    <name evidence="3" type="ORF">LCGC14_2514690</name>
</gene>
<dbReference type="CDD" id="cd00082">
    <property type="entry name" value="HisKA"/>
    <property type="match status" value="1"/>
</dbReference>
<protein>
    <recommendedName>
        <fullName evidence="2">PAC domain-containing protein</fullName>
    </recommendedName>
</protein>
<dbReference type="InterPro" id="IPR003661">
    <property type="entry name" value="HisK_dim/P_dom"/>
</dbReference>
<dbReference type="InterPro" id="IPR013656">
    <property type="entry name" value="PAS_4"/>
</dbReference>
<dbReference type="SUPFAM" id="SSF55785">
    <property type="entry name" value="PYP-like sensor domain (PAS domain)"/>
    <property type="match status" value="1"/>
</dbReference>
<keyword evidence="1" id="KW-1133">Transmembrane helix</keyword>
<dbReference type="InterPro" id="IPR000700">
    <property type="entry name" value="PAS-assoc_C"/>
</dbReference>
<dbReference type="Gene3D" id="1.10.287.130">
    <property type="match status" value="1"/>
</dbReference>
<dbReference type="SUPFAM" id="SSF47384">
    <property type="entry name" value="Homodimeric domain of signal transducing histidine kinase"/>
    <property type="match status" value="1"/>
</dbReference>
<sequence length="465" mass="51819">MPGRMFRAFLGSPSTRAVTAALVAVSTMGVVLVLLYQNHVRFEEELIATFQRHQLMAAHSLAGAVSEVFSEVEDDLRGLAQYPVVLRGAAVQEMIDAYYATHADILNNVTVVAADGGRLFRSPATGKKHTVAEWPEFLGVRRSLKPYVGDPAVCVIDRTEKVVRVFVPMTPDRFGGFHQFRSSSRGSYEGMLEFMNNNRGIRELMAFAPVRFANRRYGLAVVTHKSDISRPLIAHARVTYSLMAGLVLLSVGAGYVVYRGARARLRLSEERKHLQEIRESRDALRRSREFLQTVIDGIPDPTRVIDRDYRILLANRAARAVADGKDPVAEGLKCHEVFHRRQTPCSGQDAPCPVRQVVETQAPAHVTHTHHDADGNERIVEITAAPILDETGQVCQIIEVDRDVTERRALEDQLRQAQKMEAVGQLAGGIAHDFRNKLTIIQGYTEILQRNAEIGRDGREKLDAT</sequence>
<accession>A0A0F9AY22</accession>
<dbReference type="CDD" id="cd00130">
    <property type="entry name" value="PAS"/>
    <property type="match status" value="1"/>
</dbReference>
<dbReference type="PROSITE" id="PS50113">
    <property type="entry name" value="PAC"/>
    <property type="match status" value="1"/>
</dbReference>
<reference evidence="3" key="1">
    <citation type="journal article" date="2015" name="Nature">
        <title>Complex archaea that bridge the gap between prokaryotes and eukaryotes.</title>
        <authorList>
            <person name="Spang A."/>
            <person name="Saw J.H."/>
            <person name="Jorgensen S.L."/>
            <person name="Zaremba-Niedzwiedzka K."/>
            <person name="Martijn J."/>
            <person name="Lind A.E."/>
            <person name="van Eijk R."/>
            <person name="Schleper C."/>
            <person name="Guy L."/>
            <person name="Ettema T.J."/>
        </authorList>
    </citation>
    <scope>NUCLEOTIDE SEQUENCE</scope>
</reference>
<name>A0A0F9AY22_9ZZZZ</name>
<dbReference type="PANTHER" id="PTHR43065">
    <property type="entry name" value="SENSOR HISTIDINE KINASE"/>
    <property type="match status" value="1"/>
</dbReference>
<evidence type="ECO:0000256" key="1">
    <source>
        <dbReference type="SAM" id="Phobius"/>
    </source>
</evidence>